<dbReference type="EMBL" id="JAUUTY010000004">
    <property type="protein sequence ID" value="KAK1649099.1"/>
    <property type="molecule type" value="Genomic_DNA"/>
</dbReference>
<organism evidence="3 4">
    <name type="scientific">Lolium multiflorum</name>
    <name type="common">Italian ryegrass</name>
    <name type="synonym">Lolium perenne subsp. multiflorum</name>
    <dbReference type="NCBI Taxonomy" id="4521"/>
    <lineage>
        <taxon>Eukaryota</taxon>
        <taxon>Viridiplantae</taxon>
        <taxon>Streptophyta</taxon>
        <taxon>Embryophyta</taxon>
        <taxon>Tracheophyta</taxon>
        <taxon>Spermatophyta</taxon>
        <taxon>Magnoliopsida</taxon>
        <taxon>Liliopsida</taxon>
        <taxon>Poales</taxon>
        <taxon>Poaceae</taxon>
        <taxon>BOP clade</taxon>
        <taxon>Pooideae</taxon>
        <taxon>Poodae</taxon>
        <taxon>Poeae</taxon>
        <taxon>Poeae Chloroplast Group 2 (Poeae type)</taxon>
        <taxon>Loliodinae</taxon>
        <taxon>Loliinae</taxon>
        <taxon>Lolium</taxon>
    </lineage>
</organism>
<evidence type="ECO:0000313" key="4">
    <source>
        <dbReference type="Proteomes" id="UP001231189"/>
    </source>
</evidence>
<comment type="caution">
    <text evidence="3">The sequence shown here is derived from an EMBL/GenBank/DDBJ whole genome shotgun (WGS) entry which is preliminary data.</text>
</comment>
<feature type="compositionally biased region" description="Low complexity" evidence="1">
    <location>
        <begin position="327"/>
        <end position="338"/>
    </location>
</feature>
<keyword evidence="2" id="KW-0732">Signal</keyword>
<accession>A0AAD8WCH2</accession>
<feature type="signal peptide" evidence="2">
    <location>
        <begin position="1"/>
        <end position="31"/>
    </location>
</feature>
<dbReference type="Proteomes" id="UP001231189">
    <property type="component" value="Unassembled WGS sequence"/>
</dbReference>
<feature type="chain" id="PRO_5041920088" description="CCHC-type domain-containing protein" evidence="2">
    <location>
        <begin position="32"/>
        <end position="413"/>
    </location>
</feature>
<protein>
    <recommendedName>
        <fullName evidence="5">CCHC-type domain-containing protein</fullName>
    </recommendedName>
</protein>
<reference evidence="3" key="1">
    <citation type="submission" date="2023-07" db="EMBL/GenBank/DDBJ databases">
        <title>A chromosome-level genome assembly of Lolium multiflorum.</title>
        <authorList>
            <person name="Chen Y."/>
            <person name="Copetti D."/>
            <person name="Kolliker R."/>
            <person name="Studer B."/>
        </authorList>
    </citation>
    <scope>NUCLEOTIDE SEQUENCE</scope>
    <source>
        <strain evidence="3">02402/16</strain>
        <tissue evidence="3">Leaf</tissue>
    </source>
</reference>
<dbReference type="AlphaFoldDB" id="A0AAD8WCH2"/>
<gene>
    <name evidence="3" type="ORF">QYE76_066904</name>
</gene>
<feature type="compositionally biased region" description="Pro residues" evidence="1">
    <location>
        <begin position="339"/>
        <end position="349"/>
    </location>
</feature>
<sequence length="413" mass="43551">MSCAAASGSSNVGYLLASLVALLSRPIDSAAMQSPPIRTRSVGSFFSNQHALTVHTSSTSSPAFSAAAVEPLAFAPADASSAWTVGSSTSGPAPVHPTLTVSAPPAGSNPSTAVPADGVHTPPEGFTSVPLPAFHFGNLITVKLSPDNYIFLRAQVLPLLGSHYLLGYIDDSLPCHPALVESVNDPVYNPVHRVWMGQDQENLSSIHGSLTLAARASALRRELGECEKLDTTATEFYNKAKALADTLASIGQLLTDSEFNFFIVNDLDEEYDGLVEIINERGNSNPMMVHEIYSRLLLTEQCVEARRANRSHGSPSAHAAYKGGHPSSGAPSSGKGSAPPLPSSAPPSTLPDSGGRRVCQLCGLVGHWDSKCHHCFQKSFLGLGNDGKDTRNNARQVAMADRRAPPPKSQGHT</sequence>
<evidence type="ECO:0000256" key="1">
    <source>
        <dbReference type="SAM" id="MobiDB-lite"/>
    </source>
</evidence>
<keyword evidence="4" id="KW-1185">Reference proteome</keyword>
<dbReference type="PANTHER" id="PTHR47481:SF31">
    <property type="entry name" value="OS01G0873500 PROTEIN"/>
    <property type="match status" value="1"/>
</dbReference>
<evidence type="ECO:0008006" key="5">
    <source>
        <dbReference type="Google" id="ProtNLM"/>
    </source>
</evidence>
<evidence type="ECO:0000313" key="3">
    <source>
        <dbReference type="EMBL" id="KAK1649099.1"/>
    </source>
</evidence>
<proteinExistence type="predicted"/>
<feature type="region of interest" description="Disordered" evidence="1">
    <location>
        <begin position="307"/>
        <end position="354"/>
    </location>
</feature>
<name>A0AAD8WCH2_LOLMU</name>
<evidence type="ECO:0000256" key="2">
    <source>
        <dbReference type="SAM" id="SignalP"/>
    </source>
</evidence>
<dbReference type="PANTHER" id="PTHR47481">
    <property type="match status" value="1"/>
</dbReference>